<dbReference type="RefSeq" id="WP_155348503.1">
    <property type="nucleotide sequence ID" value="NZ_BAAAHM010000027.1"/>
</dbReference>
<keyword evidence="3" id="KW-1003">Cell membrane</keyword>
<dbReference type="OrthoDB" id="9807115at2"/>
<feature type="transmembrane region" description="Helical" evidence="9">
    <location>
        <begin position="147"/>
        <end position="165"/>
    </location>
</feature>
<evidence type="ECO:0000256" key="3">
    <source>
        <dbReference type="ARBA" id="ARBA00022475"/>
    </source>
</evidence>
<dbReference type="GO" id="GO:0022857">
    <property type="term" value="F:transmembrane transporter activity"/>
    <property type="evidence" value="ECO:0007669"/>
    <property type="project" value="InterPro"/>
</dbReference>
<reference evidence="10 11" key="1">
    <citation type="submission" date="2019-10" db="EMBL/GenBank/DDBJ databases">
        <title>Whole genome shotgun sequence of Acrocarpospora pleiomorpha NBRC 16267.</title>
        <authorList>
            <person name="Ichikawa N."/>
            <person name="Kimura A."/>
            <person name="Kitahashi Y."/>
            <person name="Komaki H."/>
            <person name="Oguchi A."/>
        </authorList>
    </citation>
    <scope>NUCLEOTIDE SEQUENCE [LARGE SCALE GENOMIC DNA]</scope>
    <source>
        <strain evidence="10 11">NBRC 16267</strain>
    </source>
</reference>
<accession>A0A5M3XS39</accession>
<feature type="transmembrane region" description="Helical" evidence="9">
    <location>
        <begin position="67"/>
        <end position="89"/>
    </location>
</feature>
<comment type="caution">
    <text evidence="10">The sequence shown here is derived from an EMBL/GenBank/DDBJ whole genome shotgun (WGS) entry which is preliminary data.</text>
</comment>
<dbReference type="CDD" id="cd06582">
    <property type="entry name" value="TM_PBP1_LivH_like"/>
    <property type="match status" value="1"/>
</dbReference>
<keyword evidence="11" id="KW-1185">Reference proteome</keyword>
<protein>
    <submittedName>
        <fullName evidence="10">Branched-chain amino acid ABC transporter permease</fullName>
    </submittedName>
</protein>
<gene>
    <name evidence="10" type="ORF">Aple_065190</name>
</gene>
<dbReference type="Pfam" id="PF02653">
    <property type="entry name" value="BPD_transp_2"/>
    <property type="match status" value="1"/>
</dbReference>
<dbReference type="InterPro" id="IPR001851">
    <property type="entry name" value="ABC_transp_permease"/>
</dbReference>
<evidence type="ECO:0000256" key="4">
    <source>
        <dbReference type="ARBA" id="ARBA00022692"/>
    </source>
</evidence>
<feature type="transmembrane region" description="Helical" evidence="9">
    <location>
        <begin position="263"/>
        <end position="284"/>
    </location>
</feature>
<dbReference type="GO" id="GO:0005886">
    <property type="term" value="C:plasma membrane"/>
    <property type="evidence" value="ECO:0007669"/>
    <property type="project" value="UniProtKB-SubCell"/>
</dbReference>
<proteinExistence type="inferred from homology"/>
<keyword evidence="2" id="KW-0813">Transport</keyword>
<keyword evidence="6 9" id="KW-1133">Transmembrane helix</keyword>
<dbReference type="PANTHER" id="PTHR11795:SF442">
    <property type="entry name" value="ABC TRANSPORTER ATP-BINDING PROTEIN"/>
    <property type="match status" value="1"/>
</dbReference>
<dbReference type="PANTHER" id="PTHR11795">
    <property type="entry name" value="BRANCHED-CHAIN AMINO ACID TRANSPORT SYSTEM PERMEASE PROTEIN LIVH"/>
    <property type="match status" value="1"/>
</dbReference>
<dbReference type="InterPro" id="IPR052157">
    <property type="entry name" value="BCAA_transport_permease"/>
</dbReference>
<dbReference type="EMBL" id="BLAF01000043">
    <property type="protein sequence ID" value="GES23620.1"/>
    <property type="molecule type" value="Genomic_DNA"/>
</dbReference>
<sequence length="295" mass="29576">MTTIVLLAVTGLGLAALYFLAASGLTLVFGLADVLNLAHGLLVSVGAYTAWVTATSLGGSHPSTRDIAIAVVAGTAAGALVATVVEVTMIRPLYQRTFEQILVTVGLSLAGVALLQIVWGTQPLTFPKPAWTATVSTIAGMAVPNHSLILITAAAAVLIGLTLFLRHTRIGLIVRAGVQDREMVIALGVNVRTAFTVVFAIGGAAAALGGALGGIYFGAIDPSQGAALLIFAIGVVIIGGKGSITGTAVAATVVGLLQQFVNYYAAAGVGDLCVIALLAAVVLVRPQGLAGGKTA</sequence>
<evidence type="ECO:0000256" key="8">
    <source>
        <dbReference type="ARBA" id="ARBA00037998"/>
    </source>
</evidence>
<feature type="transmembrane region" description="Helical" evidence="9">
    <location>
        <begin position="101"/>
        <end position="119"/>
    </location>
</feature>
<keyword evidence="7 9" id="KW-0472">Membrane</keyword>
<feature type="transmembrane region" description="Helical" evidence="9">
    <location>
        <begin position="226"/>
        <end position="256"/>
    </location>
</feature>
<evidence type="ECO:0000256" key="2">
    <source>
        <dbReference type="ARBA" id="ARBA00022448"/>
    </source>
</evidence>
<evidence type="ECO:0000313" key="10">
    <source>
        <dbReference type="EMBL" id="GES23620.1"/>
    </source>
</evidence>
<dbReference type="AlphaFoldDB" id="A0A5M3XS39"/>
<keyword evidence="4 9" id="KW-0812">Transmembrane</keyword>
<evidence type="ECO:0000256" key="7">
    <source>
        <dbReference type="ARBA" id="ARBA00023136"/>
    </source>
</evidence>
<organism evidence="10 11">
    <name type="scientific">Acrocarpospora pleiomorpha</name>
    <dbReference type="NCBI Taxonomy" id="90975"/>
    <lineage>
        <taxon>Bacteria</taxon>
        <taxon>Bacillati</taxon>
        <taxon>Actinomycetota</taxon>
        <taxon>Actinomycetes</taxon>
        <taxon>Streptosporangiales</taxon>
        <taxon>Streptosporangiaceae</taxon>
        <taxon>Acrocarpospora</taxon>
    </lineage>
</organism>
<evidence type="ECO:0000256" key="9">
    <source>
        <dbReference type="SAM" id="Phobius"/>
    </source>
</evidence>
<feature type="transmembrane region" description="Helical" evidence="9">
    <location>
        <begin position="193"/>
        <end position="220"/>
    </location>
</feature>
<evidence type="ECO:0000256" key="5">
    <source>
        <dbReference type="ARBA" id="ARBA00022970"/>
    </source>
</evidence>
<evidence type="ECO:0000313" key="11">
    <source>
        <dbReference type="Proteomes" id="UP000377595"/>
    </source>
</evidence>
<comment type="subcellular location">
    <subcellularLocation>
        <location evidence="1">Cell membrane</location>
        <topology evidence="1">Multi-pass membrane protein</topology>
    </subcellularLocation>
</comment>
<dbReference type="Proteomes" id="UP000377595">
    <property type="component" value="Unassembled WGS sequence"/>
</dbReference>
<dbReference type="GO" id="GO:0006865">
    <property type="term" value="P:amino acid transport"/>
    <property type="evidence" value="ECO:0007669"/>
    <property type="project" value="UniProtKB-KW"/>
</dbReference>
<evidence type="ECO:0000256" key="6">
    <source>
        <dbReference type="ARBA" id="ARBA00022989"/>
    </source>
</evidence>
<name>A0A5M3XS39_9ACTN</name>
<comment type="similarity">
    <text evidence="8">Belongs to the binding-protein-dependent transport system permease family. LivHM subfamily.</text>
</comment>
<evidence type="ECO:0000256" key="1">
    <source>
        <dbReference type="ARBA" id="ARBA00004651"/>
    </source>
</evidence>
<keyword evidence="5" id="KW-0029">Amino-acid transport</keyword>